<dbReference type="Proteomes" id="UP000228934">
    <property type="component" value="Unassembled WGS sequence"/>
</dbReference>
<name>A0A2G9NC29_AQUCT</name>
<keyword evidence="3" id="KW-1185">Reference proteome</keyword>
<protein>
    <submittedName>
        <fullName evidence="2">Uncharacterized protein</fullName>
    </submittedName>
</protein>
<reference evidence="3" key="1">
    <citation type="journal article" date="2017" name="Nat. Commun.">
        <title>The North American bullfrog draft genome provides insight into hormonal regulation of long noncoding RNA.</title>
        <authorList>
            <person name="Hammond S.A."/>
            <person name="Warren R.L."/>
            <person name="Vandervalk B.P."/>
            <person name="Kucuk E."/>
            <person name="Khan H."/>
            <person name="Gibb E.A."/>
            <person name="Pandoh P."/>
            <person name="Kirk H."/>
            <person name="Zhao Y."/>
            <person name="Jones M."/>
            <person name="Mungall A.J."/>
            <person name="Coope R."/>
            <person name="Pleasance S."/>
            <person name="Moore R.A."/>
            <person name="Holt R.A."/>
            <person name="Round J.M."/>
            <person name="Ohora S."/>
            <person name="Walle B.V."/>
            <person name="Veldhoen N."/>
            <person name="Helbing C.C."/>
            <person name="Birol I."/>
        </authorList>
    </citation>
    <scope>NUCLEOTIDE SEQUENCE [LARGE SCALE GENOMIC DNA]</scope>
</reference>
<keyword evidence="1" id="KW-0472">Membrane</keyword>
<accession>A0A2G9NC29</accession>
<evidence type="ECO:0000313" key="2">
    <source>
        <dbReference type="EMBL" id="PIN88634.1"/>
    </source>
</evidence>
<evidence type="ECO:0000313" key="3">
    <source>
        <dbReference type="Proteomes" id="UP000228934"/>
    </source>
</evidence>
<evidence type="ECO:0000256" key="1">
    <source>
        <dbReference type="SAM" id="Phobius"/>
    </source>
</evidence>
<keyword evidence="1" id="KW-1133">Transmembrane helix</keyword>
<keyword evidence="1" id="KW-0812">Transmembrane</keyword>
<dbReference type="AlphaFoldDB" id="A0A2G9NC29"/>
<organism evidence="2 3">
    <name type="scientific">Aquarana catesbeiana</name>
    <name type="common">American bullfrog</name>
    <name type="synonym">Rana catesbeiana</name>
    <dbReference type="NCBI Taxonomy" id="8400"/>
    <lineage>
        <taxon>Eukaryota</taxon>
        <taxon>Metazoa</taxon>
        <taxon>Chordata</taxon>
        <taxon>Craniata</taxon>
        <taxon>Vertebrata</taxon>
        <taxon>Euteleostomi</taxon>
        <taxon>Amphibia</taxon>
        <taxon>Batrachia</taxon>
        <taxon>Anura</taxon>
        <taxon>Neobatrachia</taxon>
        <taxon>Ranoidea</taxon>
        <taxon>Ranidae</taxon>
        <taxon>Aquarana</taxon>
    </lineage>
</organism>
<proteinExistence type="predicted"/>
<gene>
    <name evidence="2" type="ORF">AB205_0122970</name>
</gene>
<sequence length="88" mass="10368">MKGFLSVRAGPHSSPLMNCSLILLFFILYSHYKVFVYACFYSERHRTTPPLAAILAFTYNHLEPFVLDFLLYPEWSMSKFEAMVYFLK</sequence>
<feature type="transmembrane region" description="Helical" evidence="1">
    <location>
        <begin position="20"/>
        <end position="40"/>
    </location>
</feature>
<dbReference type="EMBL" id="KV923280">
    <property type="protein sequence ID" value="PIN88634.1"/>
    <property type="molecule type" value="Genomic_DNA"/>
</dbReference>